<reference evidence="17" key="1">
    <citation type="journal article" date="2020" name="mSystems">
        <title>Genome- and Community-Level Interaction Insights into Carbon Utilization and Element Cycling Functions of Hydrothermarchaeota in Hydrothermal Sediment.</title>
        <authorList>
            <person name="Zhou Z."/>
            <person name="Liu Y."/>
            <person name="Xu W."/>
            <person name="Pan J."/>
            <person name="Luo Z.H."/>
            <person name="Li M."/>
        </authorList>
    </citation>
    <scope>NUCLEOTIDE SEQUENCE [LARGE SCALE GENOMIC DNA]</scope>
    <source>
        <strain evidence="17">SpSt-1219</strain>
    </source>
</reference>
<dbReference type="InterPro" id="IPR003960">
    <property type="entry name" value="ATPase_AAA_CS"/>
</dbReference>
<dbReference type="InterPro" id="IPR000642">
    <property type="entry name" value="Peptidase_M41"/>
</dbReference>
<dbReference type="GO" id="GO:0006508">
    <property type="term" value="P:proteolysis"/>
    <property type="evidence" value="ECO:0007669"/>
    <property type="project" value="UniProtKB-KW"/>
</dbReference>
<evidence type="ECO:0000313" key="17">
    <source>
        <dbReference type="EMBL" id="HDQ88704.1"/>
    </source>
</evidence>
<keyword evidence="4" id="KW-0645">Protease</keyword>
<dbReference type="InterPro" id="IPR003959">
    <property type="entry name" value="ATPase_AAA_core"/>
</dbReference>
<keyword evidence="11" id="KW-0472">Membrane</keyword>
<keyword evidence="12" id="KW-0067">ATP-binding</keyword>
<evidence type="ECO:0000256" key="7">
    <source>
        <dbReference type="ARBA" id="ARBA00022801"/>
    </source>
</evidence>
<dbReference type="EMBL" id="DSDM01000057">
    <property type="protein sequence ID" value="HDQ88704.1"/>
    <property type="molecule type" value="Genomic_DNA"/>
</dbReference>
<proteinExistence type="inferred from homology"/>
<evidence type="ECO:0000256" key="3">
    <source>
        <dbReference type="ARBA" id="ARBA00010044"/>
    </source>
</evidence>
<dbReference type="Gene3D" id="3.40.50.300">
    <property type="entry name" value="P-loop containing nucleotide triphosphate hydrolases"/>
    <property type="match status" value="1"/>
</dbReference>
<dbReference type="Proteomes" id="UP000886066">
    <property type="component" value="Unassembled WGS sequence"/>
</dbReference>
<comment type="caution">
    <text evidence="17">The sequence shown here is derived from an EMBL/GenBank/DDBJ whole genome shotgun (WGS) entry which is preliminary data.</text>
</comment>
<keyword evidence="7" id="KW-0378">Hydrolase</keyword>
<evidence type="ECO:0000256" key="6">
    <source>
        <dbReference type="ARBA" id="ARBA00022723"/>
    </source>
</evidence>
<evidence type="ECO:0000256" key="8">
    <source>
        <dbReference type="ARBA" id="ARBA00022833"/>
    </source>
</evidence>
<feature type="domain" description="ATPase AAA-type core" evidence="14">
    <location>
        <begin position="7"/>
        <end position="61"/>
    </location>
</feature>
<comment type="similarity">
    <text evidence="12">Belongs to the AAA ATPase family.</text>
</comment>
<organism evidence="17">
    <name type="scientific">candidate division WWE3 bacterium</name>
    <dbReference type="NCBI Taxonomy" id="2053526"/>
    <lineage>
        <taxon>Bacteria</taxon>
        <taxon>Katanobacteria</taxon>
    </lineage>
</organism>
<dbReference type="FunFam" id="1.20.58.760:FF:000001">
    <property type="entry name" value="ATP-dependent zinc metalloprotease FtsH"/>
    <property type="match status" value="1"/>
</dbReference>
<evidence type="ECO:0000256" key="1">
    <source>
        <dbReference type="ARBA" id="ARBA00001947"/>
    </source>
</evidence>
<keyword evidence="10" id="KW-0482">Metalloprotease</keyword>
<evidence type="ECO:0000259" key="14">
    <source>
        <dbReference type="Pfam" id="PF00004"/>
    </source>
</evidence>
<dbReference type="Gene3D" id="1.20.58.760">
    <property type="entry name" value="Peptidase M41"/>
    <property type="match status" value="1"/>
</dbReference>
<dbReference type="Pfam" id="PF17862">
    <property type="entry name" value="AAA_lid_3"/>
    <property type="match status" value="1"/>
</dbReference>
<protein>
    <submittedName>
        <fullName evidence="17">AAA family ATPase</fullName>
    </submittedName>
</protein>
<evidence type="ECO:0000256" key="2">
    <source>
        <dbReference type="ARBA" id="ARBA00004370"/>
    </source>
</evidence>
<gene>
    <name evidence="17" type="ORF">ENN92_00980</name>
</gene>
<evidence type="ECO:0000256" key="9">
    <source>
        <dbReference type="ARBA" id="ARBA00022989"/>
    </source>
</evidence>
<dbReference type="InterPro" id="IPR041569">
    <property type="entry name" value="AAA_lid_3"/>
</dbReference>
<evidence type="ECO:0000256" key="5">
    <source>
        <dbReference type="ARBA" id="ARBA00022692"/>
    </source>
</evidence>
<keyword evidence="5" id="KW-0812">Transmembrane</keyword>
<dbReference type="GO" id="GO:0016887">
    <property type="term" value="F:ATP hydrolysis activity"/>
    <property type="evidence" value="ECO:0007669"/>
    <property type="project" value="InterPro"/>
</dbReference>
<dbReference type="SUPFAM" id="SSF52540">
    <property type="entry name" value="P-loop containing nucleoside triphosphate hydrolases"/>
    <property type="match status" value="1"/>
</dbReference>
<dbReference type="SUPFAM" id="SSF140990">
    <property type="entry name" value="FtsH protease domain-like"/>
    <property type="match status" value="1"/>
</dbReference>
<keyword evidence="12" id="KW-0547">Nucleotide-binding</keyword>
<keyword evidence="13" id="KW-0175">Coiled coil</keyword>
<dbReference type="Pfam" id="PF01434">
    <property type="entry name" value="Peptidase_M41"/>
    <property type="match status" value="1"/>
</dbReference>
<sequence>GMGIGGGHDEREQTLNQILTEMDGFDPRVNVIVIAATNRPDMLDPALVRAGRFDRRVSIPLPDLTDRESIIRIHANGKPLNQDVNLPLLAKKTVGFSGADIENMLNEAAIIAARTGKTEIAEADLEEASIKVTLGPERKTLQSEDERRVTAYHEAGHAIVATFLPEMDPVNRISITARGGSLGHTSFPPERDRYKETKTRLLSVISAMLAGRASEDLVFGEFTSGASDDIERATKIARKMVAEYGMSELGPISFKGHDEESIWLARQMGEYHTVSQETASKVDKEIVKIVEEAYKKAKELLEEKRELLDRVSAKLLEKETLSQEEFKALLK</sequence>
<dbReference type="Gene3D" id="1.10.8.60">
    <property type="match status" value="1"/>
</dbReference>
<dbReference type="FunFam" id="1.10.8.60:FF:000001">
    <property type="entry name" value="ATP-dependent zinc metalloprotease FtsH"/>
    <property type="match status" value="1"/>
</dbReference>
<evidence type="ECO:0000256" key="13">
    <source>
        <dbReference type="SAM" id="Coils"/>
    </source>
</evidence>
<evidence type="ECO:0000256" key="10">
    <source>
        <dbReference type="ARBA" id="ARBA00023049"/>
    </source>
</evidence>
<dbReference type="GO" id="GO:0005524">
    <property type="term" value="F:ATP binding"/>
    <property type="evidence" value="ECO:0007669"/>
    <property type="project" value="UniProtKB-KW"/>
</dbReference>
<dbReference type="PROSITE" id="PS00674">
    <property type="entry name" value="AAA"/>
    <property type="match status" value="1"/>
</dbReference>
<feature type="non-terminal residue" evidence="17">
    <location>
        <position position="1"/>
    </location>
</feature>
<dbReference type="PANTHER" id="PTHR23076:SF113">
    <property type="entry name" value="ATP-DEPENDENT ZINC METALLOPROTEASE FTSH 1, CHLOROPLASTIC-RELATED"/>
    <property type="match status" value="1"/>
</dbReference>
<dbReference type="GO" id="GO:0004222">
    <property type="term" value="F:metalloendopeptidase activity"/>
    <property type="evidence" value="ECO:0007669"/>
    <property type="project" value="InterPro"/>
</dbReference>
<feature type="coiled-coil region" evidence="13">
    <location>
        <begin position="287"/>
        <end position="318"/>
    </location>
</feature>
<dbReference type="InterPro" id="IPR037219">
    <property type="entry name" value="Peptidase_M41-like"/>
</dbReference>
<dbReference type="InterPro" id="IPR027417">
    <property type="entry name" value="P-loop_NTPase"/>
</dbReference>
<dbReference type="AlphaFoldDB" id="A0A7C1DGB7"/>
<evidence type="ECO:0000259" key="16">
    <source>
        <dbReference type="Pfam" id="PF17862"/>
    </source>
</evidence>
<comment type="similarity">
    <text evidence="3">In the C-terminal section; belongs to the peptidase M41 family.</text>
</comment>
<feature type="domain" description="Peptidase M41" evidence="15">
    <location>
        <begin position="142"/>
        <end position="328"/>
    </location>
</feature>
<dbReference type="PANTHER" id="PTHR23076">
    <property type="entry name" value="METALLOPROTEASE M41 FTSH"/>
    <property type="match status" value="1"/>
</dbReference>
<keyword evidence="9" id="KW-1133">Transmembrane helix</keyword>
<comment type="cofactor">
    <cofactor evidence="1">
        <name>Zn(2+)</name>
        <dbReference type="ChEBI" id="CHEBI:29105"/>
    </cofactor>
</comment>
<feature type="domain" description="AAA ATPase AAA+ lid" evidence="16">
    <location>
        <begin position="83"/>
        <end position="127"/>
    </location>
</feature>
<accession>A0A7C1DGB7</accession>
<comment type="subcellular location">
    <subcellularLocation>
        <location evidence="2">Membrane</location>
    </subcellularLocation>
</comment>
<keyword evidence="6" id="KW-0479">Metal-binding</keyword>
<dbReference type="GO" id="GO:0046872">
    <property type="term" value="F:metal ion binding"/>
    <property type="evidence" value="ECO:0007669"/>
    <property type="project" value="UniProtKB-KW"/>
</dbReference>
<evidence type="ECO:0000256" key="4">
    <source>
        <dbReference type="ARBA" id="ARBA00022670"/>
    </source>
</evidence>
<dbReference type="Pfam" id="PF00004">
    <property type="entry name" value="AAA"/>
    <property type="match status" value="1"/>
</dbReference>
<dbReference type="GO" id="GO:0016020">
    <property type="term" value="C:membrane"/>
    <property type="evidence" value="ECO:0007669"/>
    <property type="project" value="UniProtKB-SubCell"/>
</dbReference>
<keyword evidence="8" id="KW-0862">Zinc</keyword>
<evidence type="ECO:0000259" key="15">
    <source>
        <dbReference type="Pfam" id="PF01434"/>
    </source>
</evidence>
<evidence type="ECO:0000256" key="12">
    <source>
        <dbReference type="RuleBase" id="RU003651"/>
    </source>
</evidence>
<name>A0A7C1DGB7_UNCKA</name>
<dbReference type="GO" id="GO:0004176">
    <property type="term" value="F:ATP-dependent peptidase activity"/>
    <property type="evidence" value="ECO:0007669"/>
    <property type="project" value="InterPro"/>
</dbReference>
<evidence type="ECO:0000256" key="11">
    <source>
        <dbReference type="ARBA" id="ARBA00023136"/>
    </source>
</evidence>